<dbReference type="PANTHER" id="PTHR47634">
    <property type="entry name" value="PROTEIN KINASE DOMAIN-CONTAINING PROTEIN-RELATED"/>
    <property type="match status" value="1"/>
</dbReference>
<dbReference type="PROSITE" id="PS50011">
    <property type="entry name" value="PROTEIN_KINASE_DOM"/>
    <property type="match status" value="1"/>
</dbReference>
<dbReference type="InterPro" id="IPR017441">
    <property type="entry name" value="Protein_kinase_ATP_BS"/>
</dbReference>
<comment type="catalytic activity">
    <reaction evidence="8">
        <text>L-seryl-[protein] + ATP = O-phospho-L-seryl-[protein] + ADP + H(+)</text>
        <dbReference type="Rhea" id="RHEA:17989"/>
        <dbReference type="Rhea" id="RHEA-COMP:9863"/>
        <dbReference type="Rhea" id="RHEA-COMP:11604"/>
        <dbReference type="ChEBI" id="CHEBI:15378"/>
        <dbReference type="ChEBI" id="CHEBI:29999"/>
        <dbReference type="ChEBI" id="CHEBI:30616"/>
        <dbReference type="ChEBI" id="CHEBI:83421"/>
        <dbReference type="ChEBI" id="CHEBI:456216"/>
        <dbReference type="EC" id="2.7.11.1"/>
    </reaction>
</comment>
<dbReference type="GO" id="GO:0005524">
    <property type="term" value="F:ATP binding"/>
    <property type="evidence" value="ECO:0007669"/>
    <property type="project" value="UniProtKB-UniRule"/>
</dbReference>
<keyword evidence="6 9" id="KW-0067">ATP-binding</keyword>
<dbReference type="SMART" id="SM00220">
    <property type="entry name" value="S_TKc"/>
    <property type="match status" value="1"/>
</dbReference>
<evidence type="ECO:0000256" key="7">
    <source>
        <dbReference type="ARBA" id="ARBA00047899"/>
    </source>
</evidence>
<comment type="catalytic activity">
    <reaction evidence="7">
        <text>L-threonyl-[protein] + ATP = O-phospho-L-threonyl-[protein] + ADP + H(+)</text>
        <dbReference type="Rhea" id="RHEA:46608"/>
        <dbReference type="Rhea" id="RHEA-COMP:11060"/>
        <dbReference type="Rhea" id="RHEA-COMP:11605"/>
        <dbReference type="ChEBI" id="CHEBI:15378"/>
        <dbReference type="ChEBI" id="CHEBI:30013"/>
        <dbReference type="ChEBI" id="CHEBI:30616"/>
        <dbReference type="ChEBI" id="CHEBI:61977"/>
        <dbReference type="ChEBI" id="CHEBI:456216"/>
        <dbReference type="EC" id="2.7.11.1"/>
    </reaction>
</comment>
<keyword evidence="3" id="KW-0808">Transferase</keyword>
<evidence type="ECO:0000256" key="1">
    <source>
        <dbReference type="ARBA" id="ARBA00012513"/>
    </source>
</evidence>
<evidence type="ECO:0000256" key="3">
    <source>
        <dbReference type="ARBA" id="ARBA00022679"/>
    </source>
</evidence>
<dbReference type="InterPro" id="IPR011009">
    <property type="entry name" value="Kinase-like_dom_sf"/>
</dbReference>
<name>A0A178F123_TRIRU</name>
<dbReference type="Gene3D" id="3.30.200.20">
    <property type="entry name" value="Phosphorylase Kinase, domain 1"/>
    <property type="match status" value="1"/>
</dbReference>
<feature type="binding site" evidence="9">
    <location>
        <position position="145"/>
    </location>
    <ligand>
        <name>ATP</name>
        <dbReference type="ChEBI" id="CHEBI:30616"/>
    </ligand>
</feature>
<dbReference type="GO" id="GO:0005737">
    <property type="term" value="C:cytoplasm"/>
    <property type="evidence" value="ECO:0007669"/>
    <property type="project" value="TreeGrafter"/>
</dbReference>
<dbReference type="InterPro" id="IPR000719">
    <property type="entry name" value="Prot_kinase_dom"/>
</dbReference>
<evidence type="ECO:0000313" key="12">
    <source>
        <dbReference type="Proteomes" id="UP000243015"/>
    </source>
</evidence>
<evidence type="ECO:0000256" key="9">
    <source>
        <dbReference type="PROSITE-ProRule" id="PRU10141"/>
    </source>
</evidence>
<feature type="domain" description="Protein kinase" evidence="10">
    <location>
        <begin position="112"/>
        <end position="416"/>
    </location>
</feature>
<gene>
    <name evidence="11" type="ORF">A7C99_2449</name>
</gene>
<evidence type="ECO:0000256" key="2">
    <source>
        <dbReference type="ARBA" id="ARBA00022527"/>
    </source>
</evidence>
<organism evidence="11 12">
    <name type="scientific">Trichophyton rubrum</name>
    <name type="common">Athlete's foot fungus</name>
    <name type="synonym">Epidermophyton rubrum</name>
    <dbReference type="NCBI Taxonomy" id="5551"/>
    <lineage>
        <taxon>Eukaryota</taxon>
        <taxon>Fungi</taxon>
        <taxon>Dikarya</taxon>
        <taxon>Ascomycota</taxon>
        <taxon>Pezizomycotina</taxon>
        <taxon>Eurotiomycetes</taxon>
        <taxon>Eurotiomycetidae</taxon>
        <taxon>Onygenales</taxon>
        <taxon>Arthrodermataceae</taxon>
        <taxon>Trichophyton</taxon>
    </lineage>
</organism>
<dbReference type="Pfam" id="PF00069">
    <property type="entry name" value="Pkinase"/>
    <property type="match status" value="1"/>
</dbReference>
<dbReference type="Gene3D" id="1.10.510.10">
    <property type="entry name" value="Transferase(Phosphotransferase) domain 1"/>
    <property type="match status" value="2"/>
</dbReference>
<dbReference type="EC" id="2.7.11.1" evidence="1"/>
<dbReference type="Proteomes" id="UP000243015">
    <property type="component" value="Unassembled WGS sequence"/>
</dbReference>
<dbReference type="EMBL" id="LHPM01000013">
    <property type="protein sequence ID" value="OAL65353.1"/>
    <property type="molecule type" value="Genomic_DNA"/>
</dbReference>
<dbReference type="GO" id="GO:0000245">
    <property type="term" value="P:spliceosomal complex assembly"/>
    <property type="evidence" value="ECO:0007669"/>
    <property type="project" value="TreeGrafter"/>
</dbReference>
<keyword evidence="5 11" id="KW-0418">Kinase</keyword>
<dbReference type="GO" id="GO:0050684">
    <property type="term" value="P:regulation of mRNA processing"/>
    <property type="evidence" value="ECO:0007669"/>
    <property type="project" value="TreeGrafter"/>
</dbReference>
<dbReference type="GO" id="GO:0004674">
    <property type="term" value="F:protein serine/threonine kinase activity"/>
    <property type="evidence" value="ECO:0007669"/>
    <property type="project" value="UniProtKB-KW"/>
</dbReference>
<dbReference type="SUPFAM" id="SSF56112">
    <property type="entry name" value="Protein kinase-like (PK-like)"/>
    <property type="match status" value="2"/>
</dbReference>
<dbReference type="VEuPathDB" id="FungiDB:TERG_02700"/>
<reference evidence="11 12" key="1">
    <citation type="submission" date="2016-05" db="EMBL/GenBank/DDBJ databases">
        <title>Genome sequencing of Trichophyton rubrum CMCC(F)T1i isolated from hair.</title>
        <authorList>
            <person name="Zhan P."/>
            <person name="Tao Y."/>
            <person name="Liu W."/>
        </authorList>
    </citation>
    <scope>NUCLEOTIDE SEQUENCE [LARGE SCALE GENOMIC DNA]</scope>
    <source>
        <strain evidence="12">CMCC(F)T1i</strain>
    </source>
</reference>
<evidence type="ECO:0000259" key="10">
    <source>
        <dbReference type="PROSITE" id="PS50011"/>
    </source>
</evidence>
<evidence type="ECO:0000256" key="8">
    <source>
        <dbReference type="ARBA" id="ARBA00048679"/>
    </source>
</evidence>
<evidence type="ECO:0000256" key="4">
    <source>
        <dbReference type="ARBA" id="ARBA00022741"/>
    </source>
</evidence>
<comment type="caution">
    <text evidence="11">The sequence shown here is derived from an EMBL/GenBank/DDBJ whole genome shotgun (WGS) entry which is preliminary data.</text>
</comment>
<dbReference type="AlphaFoldDB" id="A0A178F123"/>
<proteinExistence type="predicted"/>
<evidence type="ECO:0000313" key="11">
    <source>
        <dbReference type="EMBL" id="OAL65353.1"/>
    </source>
</evidence>
<protein>
    <recommendedName>
        <fullName evidence="1">non-specific serine/threonine protein kinase</fullName>
        <ecNumber evidence="1">2.7.11.1</ecNumber>
    </recommendedName>
</protein>
<evidence type="ECO:0000256" key="6">
    <source>
        <dbReference type="ARBA" id="ARBA00022840"/>
    </source>
</evidence>
<dbReference type="VEuPathDB" id="FungiDB:TERG_01856"/>
<keyword evidence="4 9" id="KW-0547">Nucleotide-binding</keyword>
<dbReference type="PANTHER" id="PTHR47634:SF9">
    <property type="entry name" value="PROTEIN KINASE DOMAIN-CONTAINING PROTEIN-RELATED"/>
    <property type="match status" value="1"/>
</dbReference>
<dbReference type="InterPro" id="IPR051334">
    <property type="entry name" value="SRPK"/>
</dbReference>
<sequence length="727" mass="82333">MRLVRAGCSLGTLVPVSRGPRAASLGLLACPRQRYRPPAPAATSARRSRKTVVVYRRAMATLAAAPLNARHFPVSGFTELDPAVAIEEELLPDYIAEMYYPVRIGEVLNGRYQVVCKLGYGTTSTVWLARDLRNTDDGFTYVALKIYVNRYIKRDETAIYDRINAASNVESHPGCRYVRKLLTSFNIQGSHGKHLCVVHQALGMNLQPKNLLLPVDDVSTFKEMEEDECKNPSPRKVLRDRSIYSMRRLPLPNGGLPLICEFGEARVMNEEGHTDDIMPDIYRAPEVVMHMKWNVKVDIWSVVMVAWDLVAPQPMFNRQHPETGEPDDRYLIAQFAAILGPPPVEFWSQSKLCQAFWDENGNWKNVVPLPEISLEGLAADIEGEDVPGFLRFLRRILRWLPEQRPTTEELIHDPWLLAGLGSGSQGQIKADKDSLPKPTTVMPLRYLRDSASWITLDLGLFNIDVVIVNKPENETREKEGSSDLIIFPSIYYMQACCDFKMTNCPARSHRYLSLKVCTSQKRQNNEIAICNHLKASNIEHPGIPFVRIILDSFNIMGPTGNQHQCLLYQPLGMSYTEFLDMFPRKQMPEALVQRSMQLILLGLDYLHKARVVHTGMFSLSGITDLTALSEFEDGEVNQPIARKVLDDRTIYVSRPMPINTGLPVLCDSVKRASVTSTRTMLCQGFTGLQRLFWIWNGILKWIFGQPASQPEISSKREIFFSEEQTAY</sequence>
<keyword evidence="2" id="KW-0723">Serine/threonine-protein kinase</keyword>
<evidence type="ECO:0000256" key="5">
    <source>
        <dbReference type="ARBA" id="ARBA00022777"/>
    </source>
</evidence>
<dbReference type="GO" id="GO:0005634">
    <property type="term" value="C:nucleus"/>
    <property type="evidence" value="ECO:0007669"/>
    <property type="project" value="TreeGrafter"/>
</dbReference>
<dbReference type="PROSITE" id="PS00107">
    <property type="entry name" value="PROTEIN_KINASE_ATP"/>
    <property type="match status" value="1"/>
</dbReference>
<accession>A0A178F123</accession>